<dbReference type="PROSITE" id="PS50887">
    <property type="entry name" value="GGDEF"/>
    <property type="match status" value="1"/>
</dbReference>
<dbReference type="PANTHER" id="PTHR45138:SF9">
    <property type="entry name" value="DIGUANYLATE CYCLASE DGCM-RELATED"/>
    <property type="match status" value="1"/>
</dbReference>
<dbReference type="SUPFAM" id="SSF55073">
    <property type="entry name" value="Nucleotide cyclase"/>
    <property type="match status" value="1"/>
</dbReference>
<dbReference type="OrthoDB" id="9812260at2"/>
<organism evidence="4 5">
    <name type="scientific">Psychrosphaera saromensis</name>
    <dbReference type="NCBI Taxonomy" id="716813"/>
    <lineage>
        <taxon>Bacteria</taxon>
        <taxon>Pseudomonadati</taxon>
        <taxon>Pseudomonadota</taxon>
        <taxon>Gammaproteobacteria</taxon>
        <taxon>Alteromonadales</taxon>
        <taxon>Pseudoalteromonadaceae</taxon>
        <taxon>Psychrosphaera</taxon>
    </lineage>
</organism>
<dbReference type="InterPro" id="IPR029787">
    <property type="entry name" value="Nucleotide_cyclase"/>
</dbReference>
<evidence type="ECO:0000313" key="4">
    <source>
        <dbReference type="EMBL" id="PQJ52872.1"/>
    </source>
</evidence>
<dbReference type="EMBL" id="MSCH01000003">
    <property type="protein sequence ID" value="PQJ52872.1"/>
    <property type="molecule type" value="Genomic_DNA"/>
</dbReference>
<accession>A0A2S7UTL8</accession>
<dbReference type="PANTHER" id="PTHR45138">
    <property type="entry name" value="REGULATORY COMPONENTS OF SENSORY TRANSDUCTION SYSTEM"/>
    <property type="match status" value="1"/>
</dbReference>
<protein>
    <recommendedName>
        <fullName evidence="1">diguanylate cyclase</fullName>
        <ecNumber evidence="1">2.7.7.65</ecNumber>
    </recommendedName>
</protein>
<dbReference type="InterPro" id="IPR050469">
    <property type="entry name" value="Diguanylate_Cyclase"/>
</dbReference>
<comment type="catalytic activity">
    <reaction evidence="2">
        <text>2 GTP = 3',3'-c-di-GMP + 2 diphosphate</text>
        <dbReference type="Rhea" id="RHEA:24898"/>
        <dbReference type="ChEBI" id="CHEBI:33019"/>
        <dbReference type="ChEBI" id="CHEBI:37565"/>
        <dbReference type="ChEBI" id="CHEBI:58805"/>
        <dbReference type="EC" id="2.7.7.65"/>
    </reaction>
</comment>
<dbReference type="InterPro" id="IPR000160">
    <property type="entry name" value="GGDEF_dom"/>
</dbReference>
<dbReference type="CDD" id="cd01949">
    <property type="entry name" value="GGDEF"/>
    <property type="match status" value="1"/>
</dbReference>
<dbReference type="RefSeq" id="WP_105051344.1">
    <property type="nucleotide sequence ID" value="NZ_BMYG01000010.1"/>
</dbReference>
<evidence type="ECO:0000313" key="5">
    <source>
        <dbReference type="Proteomes" id="UP000239007"/>
    </source>
</evidence>
<feature type="domain" description="GGDEF" evidence="3">
    <location>
        <begin position="201"/>
        <end position="334"/>
    </location>
</feature>
<dbReference type="GO" id="GO:0005886">
    <property type="term" value="C:plasma membrane"/>
    <property type="evidence" value="ECO:0007669"/>
    <property type="project" value="TreeGrafter"/>
</dbReference>
<comment type="caution">
    <text evidence="4">The sequence shown here is derived from an EMBL/GenBank/DDBJ whole genome shotgun (WGS) entry which is preliminary data.</text>
</comment>
<dbReference type="GO" id="GO:1902201">
    <property type="term" value="P:negative regulation of bacterial-type flagellum-dependent cell motility"/>
    <property type="evidence" value="ECO:0007669"/>
    <property type="project" value="TreeGrafter"/>
</dbReference>
<evidence type="ECO:0000256" key="1">
    <source>
        <dbReference type="ARBA" id="ARBA00012528"/>
    </source>
</evidence>
<dbReference type="SMART" id="SM00267">
    <property type="entry name" value="GGDEF"/>
    <property type="match status" value="1"/>
</dbReference>
<dbReference type="GO" id="GO:0043709">
    <property type="term" value="P:cell adhesion involved in single-species biofilm formation"/>
    <property type="evidence" value="ECO:0007669"/>
    <property type="project" value="TreeGrafter"/>
</dbReference>
<dbReference type="Gene3D" id="3.30.70.270">
    <property type="match status" value="1"/>
</dbReference>
<dbReference type="GO" id="GO:0052621">
    <property type="term" value="F:diguanylate cyclase activity"/>
    <property type="evidence" value="ECO:0007669"/>
    <property type="project" value="UniProtKB-EC"/>
</dbReference>
<dbReference type="Pfam" id="PF00990">
    <property type="entry name" value="GGDEF"/>
    <property type="match status" value="1"/>
</dbReference>
<name>A0A2S7UTL8_9GAMM</name>
<evidence type="ECO:0000256" key="2">
    <source>
        <dbReference type="ARBA" id="ARBA00034247"/>
    </source>
</evidence>
<gene>
    <name evidence="4" type="ORF">BTO11_03850</name>
</gene>
<sequence length="334" mass="37532">MMYQDTIEQAESKLQKALVFLKQHRLAASPINYSVAYEYASAENTDIVDAINNDIKDSCIIDSFLMEELYRQYMLSSDENSEKILRRTSSIINTTQKHSQKAQRDSKTYASILDEALLLLDDPNPQTSKQVVDKLIKATSYTKNTQQILFKALQQAQTKSKELQQHIENLHEHRQLDALTGLYNRSVMNQTVDIWVKNNTQNIAALAINLDHFKQFNDSYGMTVGNVILSKVAQKIKSYVSETGLPVRLAGEEFLVLIPDATPASANEIAEKVRLGVEKLQFVNAKNKARLPKITISIGVSEYCHTLGLNGTIQKATSALRMAKATGRNRVYSS</sequence>
<dbReference type="AlphaFoldDB" id="A0A2S7UTL8"/>
<dbReference type="NCBIfam" id="TIGR00254">
    <property type="entry name" value="GGDEF"/>
    <property type="match status" value="1"/>
</dbReference>
<evidence type="ECO:0000259" key="3">
    <source>
        <dbReference type="PROSITE" id="PS50887"/>
    </source>
</evidence>
<proteinExistence type="predicted"/>
<dbReference type="InterPro" id="IPR043128">
    <property type="entry name" value="Rev_trsase/Diguanyl_cyclase"/>
</dbReference>
<reference evidence="4 5" key="1">
    <citation type="submission" date="2016-12" db="EMBL/GenBank/DDBJ databases">
        <title>Diversity of luminous bacteria.</title>
        <authorList>
            <person name="Yoshizawa S."/>
            <person name="Kogure K."/>
        </authorList>
    </citation>
    <scope>NUCLEOTIDE SEQUENCE [LARGE SCALE GENOMIC DNA]</scope>
    <source>
        <strain evidence="4 5">SA4-48</strain>
    </source>
</reference>
<dbReference type="EC" id="2.7.7.65" evidence="1"/>
<dbReference type="Proteomes" id="UP000239007">
    <property type="component" value="Unassembled WGS sequence"/>
</dbReference>
<keyword evidence="5" id="KW-1185">Reference proteome</keyword>